<dbReference type="OrthoDB" id="287932at2"/>
<dbReference type="Proteomes" id="UP000282195">
    <property type="component" value="Plasmid pRCCGE525c"/>
</dbReference>
<protein>
    <submittedName>
        <fullName evidence="2">Antibiotic biosynthesis monooxygenase</fullName>
    </submittedName>
</protein>
<dbReference type="GO" id="GO:0004497">
    <property type="term" value="F:monooxygenase activity"/>
    <property type="evidence" value="ECO:0007669"/>
    <property type="project" value="UniProtKB-KW"/>
</dbReference>
<dbReference type="KEGG" id="rjg:CCGE525_27550"/>
<keyword evidence="2" id="KW-0503">Monooxygenase</keyword>
<dbReference type="InterPro" id="IPR007138">
    <property type="entry name" value="ABM_dom"/>
</dbReference>
<dbReference type="InterPro" id="IPR011008">
    <property type="entry name" value="Dimeric_a/b-barrel"/>
</dbReference>
<sequence>MDQLTVIAHLVARPDKIEDTKAFLMSLIERTRAEEGCVDYHLHQSQEDPANFAFYENWTNRAALDEHMETPYLQELIARKDEFFKVDPDIRLLTMISPR</sequence>
<dbReference type="PANTHER" id="PTHR33336">
    <property type="entry name" value="QUINOL MONOOXYGENASE YGIN-RELATED"/>
    <property type="match status" value="1"/>
</dbReference>
<dbReference type="EMBL" id="CP032695">
    <property type="protein sequence ID" value="AYG63757.1"/>
    <property type="molecule type" value="Genomic_DNA"/>
</dbReference>
<reference evidence="2 3" key="1">
    <citation type="submission" date="2018-10" db="EMBL/GenBank/DDBJ databases">
        <title>Rhizobium etli, R. leguminosarum and a new Rhizobium genospecies from Phaseolus dumosus.</title>
        <authorList>
            <person name="Ramirez-Puebla S.T."/>
            <person name="Rogel-Hernandez M.A."/>
            <person name="Guerrero G."/>
            <person name="Ormeno-Orrillo E."/>
            <person name="Martinez-Romero J.C."/>
            <person name="Negrete-Yankelevich S."/>
            <person name="Martinez-Romero E."/>
        </authorList>
    </citation>
    <scope>NUCLEOTIDE SEQUENCE [LARGE SCALE GENOMIC DNA]</scope>
    <source>
        <strain evidence="2 3">CCGE525</strain>
        <plasmid evidence="3">prccge525c</plasmid>
    </source>
</reference>
<geneLocation type="plasmid" evidence="3">
    <name>prccge525c</name>
</geneLocation>
<dbReference type="Gene3D" id="3.30.70.100">
    <property type="match status" value="1"/>
</dbReference>
<proteinExistence type="predicted"/>
<gene>
    <name evidence="2" type="ORF">CCGE525_27550</name>
</gene>
<dbReference type="Pfam" id="PF03992">
    <property type="entry name" value="ABM"/>
    <property type="match status" value="1"/>
</dbReference>
<dbReference type="SUPFAM" id="SSF54909">
    <property type="entry name" value="Dimeric alpha+beta barrel"/>
    <property type="match status" value="1"/>
</dbReference>
<accession>A0A387G1Q9</accession>
<dbReference type="PROSITE" id="PS51725">
    <property type="entry name" value="ABM"/>
    <property type="match status" value="1"/>
</dbReference>
<keyword evidence="2" id="KW-0560">Oxidoreductase</keyword>
<keyword evidence="2" id="KW-0614">Plasmid</keyword>
<evidence type="ECO:0000259" key="1">
    <source>
        <dbReference type="PROSITE" id="PS51725"/>
    </source>
</evidence>
<organism evidence="2 3">
    <name type="scientific">Rhizobium jaguaris</name>
    <dbReference type="NCBI Taxonomy" id="1312183"/>
    <lineage>
        <taxon>Bacteria</taxon>
        <taxon>Pseudomonadati</taxon>
        <taxon>Pseudomonadota</taxon>
        <taxon>Alphaproteobacteria</taxon>
        <taxon>Hyphomicrobiales</taxon>
        <taxon>Rhizobiaceae</taxon>
        <taxon>Rhizobium/Agrobacterium group</taxon>
        <taxon>Rhizobium</taxon>
    </lineage>
</organism>
<dbReference type="InterPro" id="IPR050744">
    <property type="entry name" value="AI-2_Isomerase_LsrG"/>
</dbReference>
<dbReference type="AlphaFoldDB" id="A0A387G1Q9"/>
<name>A0A387G1Q9_9HYPH</name>
<evidence type="ECO:0000313" key="3">
    <source>
        <dbReference type="Proteomes" id="UP000282195"/>
    </source>
</evidence>
<feature type="domain" description="ABM" evidence="1">
    <location>
        <begin position="4"/>
        <end position="93"/>
    </location>
</feature>
<evidence type="ECO:0000313" key="2">
    <source>
        <dbReference type="EMBL" id="AYG63757.1"/>
    </source>
</evidence>
<keyword evidence="3" id="KW-1185">Reference proteome</keyword>
<dbReference type="PANTHER" id="PTHR33336:SF15">
    <property type="entry name" value="ABM DOMAIN-CONTAINING PROTEIN"/>
    <property type="match status" value="1"/>
</dbReference>